<evidence type="ECO:0000256" key="1">
    <source>
        <dbReference type="ARBA" id="ARBA00004651"/>
    </source>
</evidence>
<dbReference type="InterPro" id="IPR036259">
    <property type="entry name" value="MFS_trans_sf"/>
</dbReference>
<dbReference type="GO" id="GO:0022857">
    <property type="term" value="F:transmembrane transporter activity"/>
    <property type="evidence" value="ECO:0007669"/>
    <property type="project" value="InterPro"/>
</dbReference>
<dbReference type="Proteomes" id="UP000561011">
    <property type="component" value="Unassembled WGS sequence"/>
</dbReference>
<feature type="transmembrane region" description="Helical" evidence="6">
    <location>
        <begin position="314"/>
        <end position="336"/>
    </location>
</feature>
<dbReference type="PANTHER" id="PTHR23542">
    <property type="match status" value="1"/>
</dbReference>
<dbReference type="RefSeq" id="WP_179912655.1">
    <property type="nucleotide sequence ID" value="NZ_JACBYE010000007.1"/>
</dbReference>
<feature type="transmembrane region" description="Helical" evidence="6">
    <location>
        <begin position="47"/>
        <end position="69"/>
    </location>
</feature>
<evidence type="ECO:0000256" key="4">
    <source>
        <dbReference type="ARBA" id="ARBA00023136"/>
    </source>
</evidence>
<evidence type="ECO:0000256" key="2">
    <source>
        <dbReference type="ARBA" id="ARBA00022692"/>
    </source>
</evidence>
<evidence type="ECO:0000256" key="5">
    <source>
        <dbReference type="SAM" id="MobiDB-lite"/>
    </source>
</evidence>
<keyword evidence="3 6" id="KW-1133">Transmembrane helix</keyword>
<proteinExistence type="predicted"/>
<evidence type="ECO:0000313" key="8">
    <source>
        <dbReference type="EMBL" id="NYS92878.1"/>
    </source>
</evidence>
<comment type="caution">
    <text evidence="8">The sequence shown here is derived from an EMBL/GenBank/DDBJ whole genome shotgun (WGS) entry which is preliminary data.</text>
</comment>
<dbReference type="InterPro" id="IPR011701">
    <property type="entry name" value="MFS"/>
</dbReference>
<feature type="transmembrane region" description="Helical" evidence="6">
    <location>
        <begin position="179"/>
        <end position="198"/>
    </location>
</feature>
<dbReference type="EMBL" id="JACBYE010000007">
    <property type="protein sequence ID" value="NYS92878.1"/>
    <property type="molecule type" value="Genomic_DNA"/>
</dbReference>
<accession>A0A853EVE3</accession>
<feature type="transmembrane region" description="Helical" evidence="6">
    <location>
        <begin position="226"/>
        <end position="249"/>
    </location>
</feature>
<keyword evidence="4 6" id="KW-0472">Membrane</keyword>
<dbReference type="PROSITE" id="PS50850">
    <property type="entry name" value="MFS"/>
    <property type="match status" value="1"/>
</dbReference>
<protein>
    <submittedName>
        <fullName evidence="8">MFS transporter</fullName>
    </submittedName>
</protein>
<gene>
    <name evidence="8" type="ORF">HZZ10_04960</name>
</gene>
<feature type="transmembrane region" description="Helical" evidence="6">
    <location>
        <begin position="348"/>
        <end position="366"/>
    </location>
</feature>
<dbReference type="GO" id="GO:0005886">
    <property type="term" value="C:plasma membrane"/>
    <property type="evidence" value="ECO:0007669"/>
    <property type="project" value="UniProtKB-SubCell"/>
</dbReference>
<keyword evidence="9" id="KW-1185">Reference proteome</keyword>
<feature type="transmembrane region" description="Helical" evidence="6">
    <location>
        <begin position="261"/>
        <end position="282"/>
    </location>
</feature>
<sequence>MAQQTSPLTLIQHTGRWYFPLAFVARLPFAMMVVGVLTLVTEVHGSVALGGLASAAVGIGVVIAGPFIGDAVDKFGQRTVLVPVGLVNGLLLAAFPLVVFAGASTGIVLGLAALIGLSAPQAAAMSRSRVIAIIRDRLLPQQRQRTYSRAMSYESAADETAFVIGPFLVGIFASFLAPWAPVAIAAALSLVFVTAFALHPTARATSSEAEEAVERAPFTAVLRSRVMVLVGGTFAIGFFFGAVLTSLTADMEAQGEGSQAGLLYGMLGIGSAALALAAAALPERFSQRWRWLVFAAVMTAGSVAYATADSRSATVVALLVMGLGVGPALVTIFSLAGHRSPAGRSTTTMTMLASGLTLAQALASAITGAVAERVSVDVALVLPVAAAVLLVVLGGLNVAIERRERSSGAASAAGTGLGPVPVTDDREPVLAGASVPGATAASDALTDGAGRS</sequence>
<dbReference type="SUPFAM" id="SSF103473">
    <property type="entry name" value="MFS general substrate transporter"/>
    <property type="match status" value="1"/>
</dbReference>
<feature type="transmembrane region" description="Helical" evidence="6">
    <location>
        <begin position="378"/>
        <end position="400"/>
    </location>
</feature>
<reference evidence="8 9" key="1">
    <citation type="submission" date="2020-07" db="EMBL/GenBank/DDBJ databases">
        <title>MOT database genomes.</title>
        <authorList>
            <person name="Joseph S."/>
            <person name="Aduse-Opoku J."/>
            <person name="Hashim A."/>
            <person name="Wade W."/>
            <person name="Curtis M."/>
        </authorList>
    </citation>
    <scope>NUCLEOTIDE SEQUENCE [LARGE SCALE GENOMIC DNA]</scope>
    <source>
        <strain evidence="8 9">DSM 100099</strain>
    </source>
</reference>
<dbReference type="InterPro" id="IPR020846">
    <property type="entry name" value="MFS_dom"/>
</dbReference>
<evidence type="ECO:0000256" key="6">
    <source>
        <dbReference type="SAM" id="Phobius"/>
    </source>
</evidence>
<feature type="transmembrane region" description="Helical" evidence="6">
    <location>
        <begin position="289"/>
        <end position="308"/>
    </location>
</feature>
<evidence type="ECO:0000259" key="7">
    <source>
        <dbReference type="PROSITE" id="PS50850"/>
    </source>
</evidence>
<comment type="subcellular location">
    <subcellularLocation>
        <location evidence="1">Cell membrane</location>
        <topology evidence="1">Multi-pass membrane protein</topology>
    </subcellularLocation>
</comment>
<evidence type="ECO:0000313" key="9">
    <source>
        <dbReference type="Proteomes" id="UP000561011"/>
    </source>
</evidence>
<organism evidence="8 9">
    <name type="scientific">Sanguibacter inulinus</name>
    <dbReference type="NCBI Taxonomy" id="60922"/>
    <lineage>
        <taxon>Bacteria</taxon>
        <taxon>Bacillati</taxon>
        <taxon>Actinomycetota</taxon>
        <taxon>Actinomycetes</taxon>
        <taxon>Micrococcales</taxon>
        <taxon>Sanguibacteraceae</taxon>
        <taxon>Sanguibacter</taxon>
    </lineage>
</organism>
<feature type="region of interest" description="Disordered" evidence="5">
    <location>
        <begin position="410"/>
        <end position="452"/>
    </location>
</feature>
<dbReference type="Pfam" id="PF07690">
    <property type="entry name" value="MFS_1"/>
    <property type="match status" value="1"/>
</dbReference>
<feature type="transmembrane region" description="Helical" evidence="6">
    <location>
        <begin position="89"/>
        <end position="117"/>
    </location>
</feature>
<keyword evidence="2 6" id="KW-0812">Transmembrane</keyword>
<feature type="domain" description="Major facilitator superfamily (MFS) profile" evidence="7">
    <location>
        <begin position="225"/>
        <end position="452"/>
    </location>
</feature>
<dbReference type="AlphaFoldDB" id="A0A853EVE3"/>
<dbReference type="Gene3D" id="1.20.1250.20">
    <property type="entry name" value="MFS general substrate transporter like domains"/>
    <property type="match status" value="1"/>
</dbReference>
<name>A0A853EVE3_9MICO</name>
<dbReference type="PANTHER" id="PTHR23542:SF1">
    <property type="entry name" value="MAJOR FACILITATOR SUPERFAMILY (MFS) PROFILE DOMAIN-CONTAINING PROTEIN"/>
    <property type="match status" value="1"/>
</dbReference>
<evidence type="ECO:0000256" key="3">
    <source>
        <dbReference type="ARBA" id="ARBA00022989"/>
    </source>
</evidence>
<feature type="transmembrane region" description="Helical" evidence="6">
    <location>
        <begin position="17"/>
        <end position="40"/>
    </location>
</feature>